<evidence type="ECO:0000313" key="6">
    <source>
        <dbReference type="EMBL" id="OBU61267.1"/>
    </source>
</evidence>
<dbReference type="PANTHER" id="PTHR10907:SF47">
    <property type="entry name" value="REGUCALCIN"/>
    <property type="match status" value="1"/>
</dbReference>
<comment type="cofactor">
    <cofactor evidence="3">
        <name>Zn(2+)</name>
        <dbReference type="ChEBI" id="CHEBI:29105"/>
    </cofactor>
    <text evidence="3">Binds 1 divalent metal cation per subunit.</text>
</comment>
<evidence type="ECO:0000256" key="4">
    <source>
        <dbReference type="SAM" id="MobiDB-lite"/>
    </source>
</evidence>
<proteinExistence type="inferred from homology"/>
<evidence type="ECO:0000256" key="2">
    <source>
        <dbReference type="PIRSR" id="PIRSR605511-1"/>
    </source>
</evidence>
<dbReference type="Proteomes" id="UP000092125">
    <property type="component" value="Unassembled WGS sequence"/>
</dbReference>
<dbReference type="Pfam" id="PF08450">
    <property type="entry name" value="SGL"/>
    <property type="match status" value="1"/>
</dbReference>
<dbReference type="InterPro" id="IPR011042">
    <property type="entry name" value="6-blade_b-propeller_TolB-like"/>
</dbReference>
<sequence>MSGSATVAVPAANTLGEGVLWCDRESVVYWTDIAQAQLWRYRPGDGALTRWPMPERLAALALCEAEGWLLLALASRLAFFHPARGELRDVLVLPDTGARLRANDGACDRQGRFVFGMLHEPTNGPKQAVAPFYRLTADLVLETLPLPTVAIANSVAFSPDGRTMYFCDSLQKQILRCDYGDSPGAVTVFADLRAEDGEPDGSVVDAEGGLWNARWGGSRVVRYRPDGRQDRTLSVPVAQPTRPVFGGSTLRTMFITSAHDGLDAAARARDPFAGHLFATDAGIAGVPEPRFAGNPNDVPPCPQRGPIAELP</sequence>
<evidence type="ECO:0000256" key="1">
    <source>
        <dbReference type="ARBA" id="ARBA00008853"/>
    </source>
</evidence>
<gene>
    <name evidence="6" type="ORF">A9K56_11255</name>
</gene>
<reference evidence="6 7" key="1">
    <citation type="submission" date="2016-05" db="EMBL/GenBank/DDBJ databases">
        <title>Draft Genome Sequences of Stenotrophomonas maltophilia Strains Sm32COP, Sm41DVV, Sm46PAILV, SmF3, SmF22, SmSOFb1 and SmCVFa1, Isolated from Different Manures, in France.</title>
        <authorList>
            <person name="Nazaret S."/>
            <person name="Bodilis J."/>
        </authorList>
    </citation>
    <scope>NUCLEOTIDE SEQUENCE [LARGE SCALE GENOMIC DNA]</scope>
    <source>
        <strain evidence="6 7">Sm41DVV</strain>
    </source>
</reference>
<dbReference type="InterPro" id="IPR005511">
    <property type="entry name" value="SMP-30"/>
</dbReference>
<feature type="domain" description="SMP-30/Gluconolactonase/LRE-like region" evidence="5">
    <location>
        <begin position="15"/>
        <end position="259"/>
    </location>
</feature>
<organism evidence="6 7">
    <name type="scientific">Stenotrophomonas maltophilia</name>
    <name type="common">Pseudomonas maltophilia</name>
    <name type="synonym">Xanthomonas maltophilia</name>
    <dbReference type="NCBI Taxonomy" id="40324"/>
    <lineage>
        <taxon>Bacteria</taxon>
        <taxon>Pseudomonadati</taxon>
        <taxon>Pseudomonadota</taxon>
        <taxon>Gammaproteobacteria</taxon>
        <taxon>Lysobacterales</taxon>
        <taxon>Lysobacteraceae</taxon>
        <taxon>Stenotrophomonas</taxon>
        <taxon>Stenotrophomonas maltophilia group</taxon>
    </lineage>
</organism>
<evidence type="ECO:0000259" key="5">
    <source>
        <dbReference type="Pfam" id="PF08450"/>
    </source>
</evidence>
<dbReference type="PANTHER" id="PTHR10907">
    <property type="entry name" value="REGUCALCIN"/>
    <property type="match status" value="1"/>
</dbReference>
<feature type="binding site" evidence="3">
    <location>
        <position position="17"/>
    </location>
    <ligand>
        <name>a divalent metal cation</name>
        <dbReference type="ChEBI" id="CHEBI:60240"/>
    </ligand>
</feature>
<dbReference type="RefSeq" id="WP_065182280.1">
    <property type="nucleotide sequence ID" value="NZ_JAXRVG010000002.1"/>
</dbReference>
<feature type="active site" description="Proton donor/acceptor" evidence="2">
    <location>
        <position position="200"/>
    </location>
</feature>
<feature type="region of interest" description="Disordered" evidence="4">
    <location>
        <begin position="288"/>
        <end position="311"/>
    </location>
</feature>
<comment type="caution">
    <text evidence="6">The sequence shown here is derived from an EMBL/GenBank/DDBJ whole genome shotgun (WGS) entry which is preliminary data.</text>
</comment>
<feature type="binding site" evidence="3">
    <location>
        <position position="101"/>
    </location>
    <ligand>
        <name>substrate</name>
    </ligand>
</feature>
<dbReference type="Gene3D" id="2.120.10.30">
    <property type="entry name" value="TolB, C-terminal domain"/>
    <property type="match status" value="1"/>
</dbReference>
<evidence type="ECO:0000313" key="7">
    <source>
        <dbReference type="Proteomes" id="UP000092125"/>
    </source>
</evidence>
<dbReference type="SUPFAM" id="SSF63829">
    <property type="entry name" value="Calcium-dependent phosphotriesterase"/>
    <property type="match status" value="1"/>
</dbReference>
<dbReference type="PRINTS" id="PR01790">
    <property type="entry name" value="SMP30FAMILY"/>
</dbReference>
<feature type="binding site" evidence="3">
    <location>
        <position position="200"/>
    </location>
    <ligand>
        <name>a divalent metal cation</name>
        <dbReference type="ChEBI" id="CHEBI:60240"/>
    </ligand>
</feature>
<keyword evidence="3" id="KW-0862">Zinc</keyword>
<dbReference type="GO" id="GO:0019853">
    <property type="term" value="P:L-ascorbic acid biosynthetic process"/>
    <property type="evidence" value="ECO:0007669"/>
    <property type="project" value="TreeGrafter"/>
</dbReference>
<dbReference type="EMBL" id="LYVI01000006">
    <property type="protein sequence ID" value="OBU61267.1"/>
    <property type="molecule type" value="Genomic_DNA"/>
</dbReference>
<dbReference type="AlphaFoldDB" id="A0AAP7L0J0"/>
<feature type="binding site" evidence="3">
    <location>
        <position position="153"/>
    </location>
    <ligand>
        <name>a divalent metal cation</name>
        <dbReference type="ChEBI" id="CHEBI:60240"/>
    </ligand>
</feature>
<name>A0AAP7L0J0_STEMA</name>
<dbReference type="GO" id="GO:0004341">
    <property type="term" value="F:gluconolactonase activity"/>
    <property type="evidence" value="ECO:0007669"/>
    <property type="project" value="TreeGrafter"/>
</dbReference>
<accession>A0AAP7L0J0</accession>
<protein>
    <submittedName>
        <fullName evidence="6">Gluconolaconase</fullName>
    </submittedName>
</protein>
<keyword evidence="3" id="KW-0479">Metal-binding</keyword>
<dbReference type="GO" id="GO:0005509">
    <property type="term" value="F:calcium ion binding"/>
    <property type="evidence" value="ECO:0007669"/>
    <property type="project" value="TreeGrafter"/>
</dbReference>
<feature type="binding site" evidence="3">
    <location>
        <position position="103"/>
    </location>
    <ligand>
        <name>substrate</name>
    </ligand>
</feature>
<comment type="similarity">
    <text evidence="1">Belongs to the SMP-30/CGR1 family.</text>
</comment>
<dbReference type="InterPro" id="IPR013658">
    <property type="entry name" value="SGL"/>
</dbReference>
<evidence type="ECO:0000256" key="3">
    <source>
        <dbReference type="PIRSR" id="PIRSR605511-2"/>
    </source>
</evidence>